<evidence type="ECO:0000313" key="2">
    <source>
        <dbReference type="EnsemblPlants" id="ONIVA12G07620.1"/>
    </source>
</evidence>
<organism evidence="2">
    <name type="scientific">Oryza nivara</name>
    <name type="common">Indian wild rice</name>
    <name type="synonym">Oryza sativa f. spontanea</name>
    <dbReference type="NCBI Taxonomy" id="4536"/>
    <lineage>
        <taxon>Eukaryota</taxon>
        <taxon>Viridiplantae</taxon>
        <taxon>Streptophyta</taxon>
        <taxon>Embryophyta</taxon>
        <taxon>Tracheophyta</taxon>
        <taxon>Spermatophyta</taxon>
        <taxon>Magnoliopsida</taxon>
        <taxon>Liliopsida</taxon>
        <taxon>Poales</taxon>
        <taxon>Poaceae</taxon>
        <taxon>BOP clade</taxon>
        <taxon>Oryzoideae</taxon>
        <taxon>Oryzeae</taxon>
        <taxon>Oryzinae</taxon>
        <taxon>Oryza</taxon>
    </lineage>
</organism>
<dbReference type="Proteomes" id="UP000006591">
    <property type="component" value="Chromosome 12"/>
</dbReference>
<reference evidence="2" key="2">
    <citation type="submission" date="2018-04" db="EMBL/GenBank/DDBJ databases">
        <title>OnivRS2 (Oryza nivara Reference Sequence Version 2).</title>
        <authorList>
            <person name="Zhang J."/>
            <person name="Kudrna D."/>
            <person name="Lee S."/>
            <person name="Talag J."/>
            <person name="Rajasekar S."/>
            <person name="Welchert J."/>
            <person name="Hsing Y.-I."/>
            <person name="Wing R.A."/>
        </authorList>
    </citation>
    <scope>NUCLEOTIDE SEQUENCE [LARGE SCALE GENOMIC DNA]</scope>
    <source>
        <strain evidence="2">SL10</strain>
    </source>
</reference>
<name>A0A0E0J8P6_ORYNI</name>
<protein>
    <submittedName>
        <fullName evidence="2">Uncharacterized protein</fullName>
    </submittedName>
</protein>
<dbReference type="Gramene" id="ONIVA12G07620.1">
    <property type="protein sequence ID" value="ONIVA12G07620.1"/>
    <property type="gene ID" value="ONIVA12G07620"/>
</dbReference>
<feature type="region of interest" description="Disordered" evidence="1">
    <location>
        <begin position="1"/>
        <end position="71"/>
    </location>
</feature>
<accession>A0A0E0J8P6</accession>
<reference evidence="2" key="1">
    <citation type="submission" date="2015-04" db="UniProtKB">
        <authorList>
            <consortium name="EnsemblPlants"/>
        </authorList>
    </citation>
    <scope>IDENTIFICATION</scope>
    <source>
        <strain evidence="2">SL10</strain>
    </source>
</reference>
<proteinExistence type="predicted"/>
<dbReference type="AlphaFoldDB" id="A0A0E0J8P6"/>
<keyword evidence="3" id="KW-1185">Reference proteome</keyword>
<dbReference type="EnsemblPlants" id="ONIVA12G07620.1">
    <property type="protein sequence ID" value="ONIVA12G07620.1"/>
    <property type="gene ID" value="ONIVA12G07620"/>
</dbReference>
<evidence type="ECO:0000313" key="3">
    <source>
        <dbReference type="Proteomes" id="UP000006591"/>
    </source>
</evidence>
<evidence type="ECO:0000256" key="1">
    <source>
        <dbReference type="SAM" id="MobiDB-lite"/>
    </source>
</evidence>
<sequence>MLAFKRTSNRPPPPHLCRRLPEGAAYRLPPPLPPDPAEGRVPAPPVGHLCNPLPTASPPLPLDPVEGRVPPPPVDRHLLPCVVSCRLPSRQIRRRGGCHYCPSTAASPPAAAALRPLPPL</sequence>
<dbReference type="HOGENOM" id="CLU_2053442_0_0_1"/>